<evidence type="ECO:0000313" key="9">
    <source>
        <dbReference type="EMBL" id="KUI58423.1"/>
    </source>
</evidence>
<protein>
    <submittedName>
        <fullName evidence="9">Ent-kaurene oxidase</fullName>
    </submittedName>
</protein>
<keyword evidence="10" id="KW-1185">Reference proteome</keyword>
<dbReference type="GO" id="GO:0020037">
    <property type="term" value="F:heme binding"/>
    <property type="evidence" value="ECO:0007669"/>
    <property type="project" value="InterPro"/>
</dbReference>
<comment type="cofactor">
    <cofactor evidence="1">
        <name>heme</name>
        <dbReference type="ChEBI" id="CHEBI:30413"/>
    </cofactor>
</comment>
<accession>A0A194V3D7</accession>
<dbReference type="PANTHER" id="PTHR46206">
    <property type="entry name" value="CYTOCHROME P450"/>
    <property type="match status" value="1"/>
</dbReference>
<feature type="region of interest" description="Disordered" evidence="8">
    <location>
        <begin position="252"/>
        <end position="282"/>
    </location>
</feature>
<feature type="compositionally biased region" description="Basic and acidic residues" evidence="8">
    <location>
        <begin position="556"/>
        <end position="570"/>
    </location>
</feature>
<evidence type="ECO:0000256" key="2">
    <source>
        <dbReference type="ARBA" id="ARBA00004167"/>
    </source>
</evidence>
<dbReference type="InterPro" id="IPR036396">
    <property type="entry name" value="Cyt_P450_sf"/>
</dbReference>
<evidence type="ECO:0000256" key="4">
    <source>
        <dbReference type="ARBA" id="ARBA00022723"/>
    </source>
</evidence>
<dbReference type="Gene3D" id="1.10.630.10">
    <property type="entry name" value="Cytochrome P450"/>
    <property type="match status" value="1"/>
</dbReference>
<dbReference type="GO" id="GO:0016705">
    <property type="term" value="F:oxidoreductase activity, acting on paired donors, with incorporation or reduction of molecular oxygen"/>
    <property type="evidence" value="ECO:0007669"/>
    <property type="project" value="InterPro"/>
</dbReference>
<keyword evidence="6" id="KW-0408">Iron</keyword>
<gene>
    <name evidence="9" type="ORF">VP1G_05736</name>
</gene>
<evidence type="ECO:0000256" key="7">
    <source>
        <dbReference type="ARBA" id="ARBA00023033"/>
    </source>
</evidence>
<evidence type="ECO:0000313" key="10">
    <source>
        <dbReference type="Proteomes" id="UP000078576"/>
    </source>
</evidence>
<keyword evidence="7" id="KW-0503">Monooxygenase</keyword>
<proteinExistence type="inferred from homology"/>
<evidence type="ECO:0000256" key="1">
    <source>
        <dbReference type="ARBA" id="ARBA00001971"/>
    </source>
</evidence>
<dbReference type="GO" id="GO:0005506">
    <property type="term" value="F:iron ion binding"/>
    <property type="evidence" value="ECO:0007669"/>
    <property type="project" value="InterPro"/>
</dbReference>
<dbReference type="AlphaFoldDB" id="A0A194V3D7"/>
<dbReference type="EMBL" id="KN714713">
    <property type="protein sequence ID" value="KUI58423.1"/>
    <property type="molecule type" value="Genomic_DNA"/>
</dbReference>
<name>A0A194V3D7_CYTMA</name>
<keyword evidence="5" id="KW-0560">Oxidoreductase</keyword>
<sequence>MSQWTTEQHSTLREQFSAAANAIRPLRLTKAEFLRLFIQKTMHDLRLYLHDDWMPAAKNYPNSPYIITYSGYEYVVFPSSSFDEIKHLNASWASMVDWFTQVFWQGWNFLGTVNSARYHTVGIDLFRALPSRVWMRQDNARVAFETILGPLGTNKEWMTVSLWGTIQKIVALMDATGLLGPEFGVDPRWLKATRLLHTAIRVGIVGSHLTPRVLRPVLAPIFFLPAKKLVDWHMATLLRPVVQRELGDYQHAKDNNSKKKPPNGTLFASELSHRDDSTTNGVQQSINEKFPLTAWLLDRYRSQDGRLDHLLRDHIVVSFEAATELVQELREELAEHMDEDGHLPLSYLAELRKMDSFMLESARVTGSSHLALFRRVQKPLKLSVGPDLPPGTLICVDAYHVAKSEAKYDDATTLDPLRFYKMRQQPGHEEMHQFILPGPNNTIWGGGTQACPGRPFASITMKVALAHLLIHYDVQLLPGGASKPKRNSMPNGSISPDTKAKIMIRERTKVSISDGITFAYEKGHTIAAANDVRPATGGGWALNGSYGPVSYEEAQIPEKEDKEEGTYKFD</sequence>
<feature type="region of interest" description="Disordered" evidence="8">
    <location>
        <begin position="551"/>
        <end position="570"/>
    </location>
</feature>
<comment type="similarity">
    <text evidence="3">Belongs to the cytochrome P450 family.</text>
</comment>
<evidence type="ECO:0000256" key="6">
    <source>
        <dbReference type="ARBA" id="ARBA00023004"/>
    </source>
</evidence>
<dbReference type="STRING" id="694573.A0A194V3D7"/>
<keyword evidence="4" id="KW-0479">Metal-binding</keyword>
<dbReference type="CDD" id="cd11041">
    <property type="entry name" value="CYP503A1-like"/>
    <property type="match status" value="1"/>
</dbReference>
<organism evidence="9 10">
    <name type="scientific">Cytospora mali</name>
    <name type="common">Apple Valsa canker fungus</name>
    <name type="synonym">Valsa mali</name>
    <dbReference type="NCBI Taxonomy" id="578113"/>
    <lineage>
        <taxon>Eukaryota</taxon>
        <taxon>Fungi</taxon>
        <taxon>Dikarya</taxon>
        <taxon>Ascomycota</taxon>
        <taxon>Pezizomycotina</taxon>
        <taxon>Sordariomycetes</taxon>
        <taxon>Sordariomycetidae</taxon>
        <taxon>Diaporthales</taxon>
        <taxon>Cytosporaceae</taxon>
        <taxon>Cytospora</taxon>
    </lineage>
</organism>
<dbReference type="GO" id="GO:0016020">
    <property type="term" value="C:membrane"/>
    <property type="evidence" value="ECO:0007669"/>
    <property type="project" value="UniProtKB-SubCell"/>
</dbReference>
<dbReference type="PANTHER" id="PTHR46206:SF6">
    <property type="entry name" value="CYTOCHROME P450 MONOOXYGENASE AN1598-RELATED"/>
    <property type="match status" value="1"/>
</dbReference>
<dbReference type="InterPro" id="IPR001128">
    <property type="entry name" value="Cyt_P450"/>
</dbReference>
<evidence type="ECO:0000256" key="8">
    <source>
        <dbReference type="SAM" id="MobiDB-lite"/>
    </source>
</evidence>
<evidence type="ECO:0000256" key="5">
    <source>
        <dbReference type="ARBA" id="ARBA00023002"/>
    </source>
</evidence>
<dbReference type="OrthoDB" id="1844152at2759"/>
<dbReference type="Pfam" id="PF00067">
    <property type="entry name" value="p450"/>
    <property type="match status" value="1"/>
</dbReference>
<comment type="subcellular location">
    <subcellularLocation>
        <location evidence="2">Membrane</location>
        <topology evidence="2">Single-pass membrane protein</topology>
    </subcellularLocation>
</comment>
<reference evidence="10" key="1">
    <citation type="submission" date="2014-12" db="EMBL/GenBank/DDBJ databases">
        <title>Genome Sequence of Valsa Canker Pathogens Uncovers a Specific Adaption of Colonization on Woody Bark.</title>
        <authorList>
            <person name="Yin Z."/>
            <person name="Liu H."/>
            <person name="Gao X."/>
            <person name="Li Z."/>
            <person name="Song N."/>
            <person name="Ke X."/>
            <person name="Dai Q."/>
            <person name="Wu Y."/>
            <person name="Sun Y."/>
            <person name="Xu J.-R."/>
            <person name="Kang Z.K."/>
            <person name="Wang L."/>
            <person name="Huang L."/>
        </authorList>
    </citation>
    <scope>NUCLEOTIDE SEQUENCE [LARGE SCALE GENOMIC DNA]</scope>
    <source>
        <strain evidence="10">SXYL134</strain>
    </source>
</reference>
<dbReference type="SUPFAM" id="SSF48264">
    <property type="entry name" value="Cytochrome P450"/>
    <property type="match status" value="1"/>
</dbReference>
<evidence type="ECO:0000256" key="3">
    <source>
        <dbReference type="ARBA" id="ARBA00010617"/>
    </source>
</evidence>
<dbReference type="Proteomes" id="UP000078576">
    <property type="component" value="Unassembled WGS sequence"/>
</dbReference>
<dbReference type="GO" id="GO:0004497">
    <property type="term" value="F:monooxygenase activity"/>
    <property type="evidence" value="ECO:0007669"/>
    <property type="project" value="UniProtKB-KW"/>
</dbReference>